<keyword evidence="3" id="KW-1185">Reference proteome</keyword>
<evidence type="ECO:0000313" key="3">
    <source>
        <dbReference type="Proteomes" id="UP001303473"/>
    </source>
</evidence>
<keyword evidence="1" id="KW-0812">Transmembrane</keyword>
<feature type="transmembrane region" description="Helical" evidence="1">
    <location>
        <begin position="70"/>
        <end position="91"/>
    </location>
</feature>
<comment type="caution">
    <text evidence="2">The sequence shown here is derived from an EMBL/GenBank/DDBJ whole genome shotgun (WGS) entry which is preliminary data.</text>
</comment>
<keyword evidence="1" id="KW-0472">Membrane</keyword>
<dbReference type="AlphaFoldDB" id="A0AAN6N9U2"/>
<gene>
    <name evidence="2" type="ORF">QBC46DRAFT_127010</name>
</gene>
<name>A0AAN6N9U2_9PEZI</name>
<feature type="transmembrane region" description="Helical" evidence="1">
    <location>
        <begin position="103"/>
        <end position="128"/>
    </location>
</feature>
<evidence type="ECO:0000256" key="1">
    <source>
        <dbReference type="SAM" id="Phobius"/>
    </source>
</evidence>
<protein>
    <submittedName>
        <fullName evidence="2">Uncharacterized protein</fullName>
    </submittedName>
</protein>
<accession>A0AAN6N9U2</accession>
<organism evidence="2 3">
    <name type="scientific">Diplogelasinospora grovesii</name>
    <dbReference type="NCBI Taxonomy" id="303347"/>
    <lineage>
        <taxon>Eukaryota</taxon>
        <taxon>Fungi</taxon>
        <taxon>Dikarya</taxon>
        <taxon>Ascomycota</taxon>
        <taxon>Pezizomycotina</taxon>
        <taxon>Sordariomycetes</taxon>
        <taxon>Sordariomycetidae</taxon>
        <taxon>Sordariales</taxon>
        <taxon>Diplogelasinosporaceae</taxon>
        <taxon>Diplogelasinospora</taxon>
    </lineage>
</organism>
<reference evidence="3" key="1">
    <citation type="journal article" date="2023" name="Mol. Phylogenet. Evol.">
        <title>Genome-scale phylogeny and comparative genomics of the fungal order Sordariales.</title>
        <authorList>
            <person name="Hensen N."/>
            <person name="Bonometti L."/>
            <person name="Westerberg I."/>
            <person name="Brannstrom I.O."/>
            <person name="Guillou S."/>
            <person name="Cros-Aarteil S."/>
            <person name="Calhoun S."/>
            <person name="Haridas S."/>
            <person name="Kuo A."/>
            <person name="Mondo S."/>
            <person name="Pangilinan J."/>
            <person name="Riley R."/>
            <person name="LaButti K."/>
            <person name="Andreopoulos B."/>
            <person name="Lipzen A."/>
            <person name="Chen C."/>
            <person name="Yan M."/>
            <person name="Daum C."/>
            <person name="Ng V."/>
            <person name="Clum A."/>
            <person name="Steindorff A."/>
            <person name="Ohm R.A."/>
            <person name="Martin F."/>
            <person name="Silar P."/>
            <person name="Natvig D.O."/>
            <person name="Lalanne C."/>
            <person name="Gautier V."/>
            <person name="Ament-Velasquez S.L."/>
            <person name="Kruys A."/>
            <person name="Hutchinson M.I."/>
            <person name="Powell A.J."/>
            <person name="Barry K."/>
            <person name="Miller A.N."/>
            <person name="Grigoriev I.V."/>
            <person name="Debuchy R."/>
            <person name="Gladieux P."/>
            <person name="Hiltunen Thoren M."/>
            <person name="Johannesson H."/>
        </authorList>
    </citation>
    <scope>NUCLEOTIDE SEQUENCE [LARGE SCALE GENOMIC DNA]</scope>
    <source>
        <strain evidence="3">CBS 340.73</strain>
    </source>
</reference>
<sequence>MYTQGTSLAKTKQKKSNWPNQTHPCFVFDSHMKVGICEVCFSFLISISPPLHTTTPLLVMYTLLCYHDDGIFFFFSFFFFFLTSWTAHVWSSLGKSRSRSFSFLFFFFFLFSCLGMYVCTSVSFSLLVTPQGR</sequence>
<proteinExistence type="predicted"/>
<dbReference type="EMBL" id="MU853797">
    <property type="protein sequence ID" value="KAK3940373.1"/>
    <property type="molecule type" value="Genomic_DNA"/>
</dbReference>
<keyword evidence="1" id="KW-1133">Transmembrane helix</keyword>
<evidence type="ECO:0000313" key="2">
    <source>
        <dbReference type="EMBL" id="KAK3940373.1"/>
    </source>
</evidence>
<dbReference type="Proteomes" id="UP001303473">
    <property type="component" value="Unassembled WGS sequence"/>
</dbReference>